<evidence type="ECO:0000313" key="11">
    <source>
        <dbReference type="EMBL" id="NEX59454.1"/>
    </source>
</evidence>
<evidence type="ECO:0000256" key="2">
    <source>
        <dbReference type="ARBA" id="ARBA00012438"/>
    </source>
</evidence>
<evidence type="ECO:0000256" key="8">
    <source>
        <dbReference type="SAM" id="Coils"/>
    </source>
</evidence>
<dbReference type="Pfam" id="PF02518">
    <property type="entry name" value="HATPase_c"/>
    <property type="match status" value="2"/>
</dbReference>
<keyword evidence="12" id="KW-1185">Reference proteome</keyword>
<dbReference type="SUPFAM" id="SSF55874">
    <property type="entry name" value="ATPase domain of HSP90 chaperone/DNA topoisomerase II/histidine kinase"/>
    <property type="match status" value="2"/>
</dbReference>
<gene>
    <name evidence="11" type="ORF">G3574_00040</name>
</gene>
<dbReference type="AlphaFoldDB" id="A0A6B3SF36"/>
<dbReference type="InterPro" id="IPR036097">
    <property type="entry name" value="HisK_dim/P_sf"/>
</dbReference>
<name>A0A6B3SF36_9BURK</name>
<evidence type="ECO:0000259" key="10">
    <source>
        <dbReference type="PROSITE" id="PS50110"/>
    </source>
</evidence>
<feature type="coiled-coil region" evidence="8">
    <location>
        <begin position="160"/>
        <end position="197"/>
    </location>
</feature>
<evidence type="ECO:0000256" key="5">
    <source>
        <dbReference type="ARBA" id="ARBA00022777"/>
    </source>
</evidence>
<dbReference type="CDD" id="cd00082">
    <property type="entry name" value="HisKA"/>
    <property type="match status" value="1"/>
</dbReference>
<dbReference type="Pfam" id="PF00072">
    <property type="entry name" value="Response_reg"/>
    <property type="match status" value="1"/>
</dbReference>
<sequence>MRILSVVINNELDVVASRQRARQIAELCGFASQEQTRIATAVSELARNVYNYASSGRVDFSIEGATVPQLLVITIADQGPGIAHLDLILSGRYQSTTGMGLGIIGARRLMDQFDIRTGAGQGTTILLKKLLPAHAPLLGSRQVGELGARLAVPPGANLTLAELQQQNQELLQTLSELRAKQDELMQLTRELEDTNRGVVALYAELDEKADHLRRADDMKSRFLSNMSHEFRTPLSSIRALSKLLLDRIDGDLSAEQEKQIVFILKQTEALSELVNDLLDLAKIEAGKTEVRPAEFDVGEMFSALRGMLRPLLVSERVDLVFDDPAAGLVMETDEAKVSQILRNFISNALKFTEAGEVRVRAELVDGDQAVRFSVRDTGLGIAPENQQIIFEEFGQVENRLQKKFKGTGLGLPLCRKLASLLGGRIHLESAIGAGSTFYVSLPLRYRAPEEETGVRVPAPAVPDDGRSPVLVVEDSQQMQMLYEKYLADTAFRPLIVRSTWEADRVLEQSSPAAIVLDIHLGSEDSWSWLNRLKSDGTHGRTPVIVITEIDDKAKGLALGADAYFIKPVFREELLAMLERLTAPYGRDAASKPGKHGMAKGTDQ</sequence>
<dbReference type="InterPro" id="IPR005467">
    <property type="entry name" value="His_kinase_dom"/>
</dbReference>
<dbReference type="InterPro" id="IPR003661">
    <property type="entry name" value="HisK_dim/P_dom"/>
</dbReference>
<comment type="catalytic activity">
    <reaction evidence="1">
        <text>ATP + protein L-histidine = ADP + protein N-phospho-L-histidine.</text>
        <dbReference type="EC" id="2.7.13.3"/>
    </reaction>
</comment>
<dbReference type="CDD" id="cd16934">
    <property type="entry name" value="HATPase_RsbT-like"/>
    <property type="match status" value="1"/>
</dbReference>
<evidence type="ECO:0000256" key="3">
    <source>
        <dbReference type="ARBA" id="ARBA00022553"/>
    </source>
</evidence>
<dbReference type="InterPro" id="IPR004358">
    <property type="entry name" value="Sig_transdc_His_kin-like_C"/>
</dbReference>
<dbReference type="SMART" id="SM00448">
    <property type="entry name" value="REC"/>
    <property type="match status" value="1"/>
</dbReference>
<evidence type="ECO:0000256" key="4">
    <source>
        <dbReference type="ARBA" id="ARBA00022679"/>
    </source>
</evidence>
<dbReference type="Proteomes" id="UP000482155">
    <property type="component" value="Unassembled WGS sequence"/>
</dbReference>
<dbReference type="PRINTS" id="PR00344">
    <property type="entry name" value="BCTRLSENSOR"/>
</dbReference>
<evidence type="ECO:0000256" key="7">
    <source>
        <dbReference type="PROSITE-ProRule" id="PRU00169"/>
    </source>
</evidence>
<dbReference type="SMART" id="SM00388">
    <property type="entry name" value="HisKA"/>
    <property type="match status" value="1"/>
</dbReference>
<dbReference type="PROSITE" id="PS50110">
    <property type="entry name" value="RESPONSE_REGULATORY"/>
    <property type="match status" value="1"/>
</dbReference>
<evidence type="ECO:0000313" key="12">
    <source>
        <dbReference type="Proteomes" id="UP000482155"/>
    </source>
</evidence>
<dbReference type="Gene3D" id="3.30.565.10">
    <property type="entry name" value="Histidine kinase-like ATPase, C-terminal domain"/>
    <property type="match status" value="2"/>
</dbReference>
<evidence type="ECO:0000256" key="6">
    <source>
        <dbReference type="ARBA" id="ARBA00023012"/>
    </source>
</evidence>
<dbReference type="InterPro" id="IPR011006">
    <property type="entry name" value="CheY-like_superfamily"/>
</dbReference>
<dbReference type="CDD" id="cd00156">
    <property type="entry name" value="REC"/>
    <property type="match status" value="1"/>
</dbReference>
<dbReference type="SUPFAM" id="SSF47384">
    <property type="entry name" value="Homodimeric domain of signal transducing histidine kinase"/>
    <property type="match status" value="1"/>
</dbReference>
<dbReference type="PANTHER" id="PTHR43711">
    <property type="entry name" value="TWO-COMPONENT HISTIDINE KINASE"/>
    <property type="match status" value="1"/>
</dbReference>
<organism evidence="11 12">
    <name type="scientific">Noviherbaspirillum galbum</name>
    <dbReference type="NCBI Taxonomy" id="2709383"/>
    <lineage>
        <taxon>Bacteria</taxon>
        <taxon>Pseudomonadati</taxon>
        <taxon>Pseudomonadota</taxon>
        <taxon>Betaproteobacteria</taxon>
        <taxon>Burkholderiales</taxon>
        <taxon>Oxalobacteraceae</taxon>
        <taxon>Noviherbaspirillum</taxon>
    </lineage>
</organism>
<dbReference type="EMBL" id="JAAIVB010000003">
    <property type="protein sequence ID" value="NEX59454.1"/>
    <property type="molecule type" value="Genomic_DNA"/>
</dbReference>
<dbReference type="PROSITE" id="PS50109">
    <property type="entry name" value="HIS_KIN"/>
    <property type="match status" value="1"/>
</dbReference>
<dbReference type="InterPro" id="IPR001789">
    <property type="entry name" value="Sig_transdc_resp-reg_receiver"/>
</dbReference>
<dbReference type="SUPFAM" id="SSF52172">
    <property type="entry name" value="CheY-like"/>
    <property type="match status" value="1"/>
</dbReference>
<keyword evidence="3 7" id="KW-0597">Phosphoprotein</keyword>
<dbReference type="FunFam" id="1.10.287.130:FF:000001">
    <property type="entry name" value="Two-component sensor histidine kinase"/>
    <property type="match status" value="1"/>
</dbReference>
<dbReference type="InterPro" id="IPR003594">
    <property type="entry name" value="HATPase_dom"/>
</dbReference>
<proteinExistence type="predicted"/>
<evidence type="ECO:0000256" key="1">
    <source>
        <dbReference type="ARBA" id="ARBA00000085"/>
    </source>
</evidence>
<dbReference type="Pfam" id="PF00512">
    <property type="entry name" value="HisKA"/>
    <property type="match status" value="1"/>
</dbReference>
<keyword evidence="4" id="KW-0808">Transferase</keyword>
<dbReference type="EC" id="2.7.13.3" evidence="2"/>
<dbReference type="RefSeq" id="WP_163959620.1">
    <property type="nucleotide sequence ID" value="NZ_JAAIVB010000003.1"/>
</dbReference>
<accession>A0A6B3SF36</accession>
<dbReference type="PANTHER" id="PTHR43711:SF31">
    <property type="entry name" value="HISTIDINE KINASE"/>
    <property type="match status" value="1"/>
</dbReference>
<dbReference type="SMART" id="SM00387">
    <property type="entry name" value="HATPase_c"/>
    <property type="match status" value="2"/>
</dbReference>
<dbReference type="Gene3D" id="3.40.50.2300">
    <property type="match status" value="1"/>
</dbReference>
<dbReference type="Gene3D" id="1.10.287.130">
    <property type="match status" value="1"/>
</dbReference>
<dbReference type="CDD" id="cd16922">
    <property type="entry name" value="HATPase_EvgS-ArcB-TorS-like"/>
    <property type="match status" value="1"/>
</dbReference>
<evidence type="ECO:0000259" key="9">
    <source>
        <dbReference type="PROSITE" id="PS50109"/>
    </source>
</evidence>
<protein>
    <recommendedName>
        <fullName evidence="2">histidine kinase</fullName>
        <ecNumber evidence="2">2.7.13.3</ecNumber>
    </recommendedName>
</protein>
<feature type="modified residue" description="4-aspartylphosphate" evidence="7">
    <location>
        <position position="517"/>
    </location>
</feature>
<keyword evidence="5" id="KW-0418">Kinase</keyword>
<comment type="caution">
    <text evidence="11">The sequence shown here is derived from an EMBL/GenBank/DDBJ whole genome shotgun (WGS) entry which is preliminary data.</text>
</comment>
<feature type="domain" description="Response regulatory" evidence="10">
    <location>
        <begin position="468"/>
        <end position="581"/>
    </location>
</feature>
<dbReference type="GO" id="GO:0000155">
    <property type="term" value="F:phosphorelay sensor kinase activity"/>
    <property type="evidence" value="ECO:0007669"/>
    <property type="project" value="InterPro"/>
</dbReference>
<dbReference type="InterPro" id="IPR036890">
    <property type="entry name" value="HATPase_C_sf"/>
</dbReference>
<reference evidence="11 12" key="1">
    <citation type="submission" date="2020-02" db="EMBL/GenBank/DDBJ databases">
        <authorList>
            <person name="Kim M.K."/>
        </authorList>
    </citation>
    <scope>NUCLEOTIDE SEQUENCE [LARGE SCALE GENOMIC DNA]</scope>
    <source>
        <strain evidence="11 12">17J57-3</strain>
    </source>
</reference>
<keyword evidence="6" id="KW-0902">Two-component regulatory system</keyword>
<feature type="domain" description="Histidine kinase" evidence="9">
    <location>
        <begin position="225"/>
        <end position="445"/>
    </location>
</feature>
<dbReference type="InterPro" id="IPR050736">
    <property type="entry name" value="Sensor_HK_Regulatory"/>
</dbReference>
<keyword evidence="8" id="KW-0175">Coiled coil</keyword>